<dbReference type="AlphaFoldDB" id="A0A0R3E4J5"/>
<evidence type="ECO:0000313" key="2">
    <source>
        <dbReference type="Proteomes" id="UP000051936"/>
    </source>
</evidence>
<accession>A0A0R3E4J5</accession>
<dbReference type="RefSeq" id="WP_057741352.1">
    <property type="nucleotide sequence ID" value="NZ_LJYG01000016.1"/>
</dbReference>
<organism evidence="1 2">
    <name type="scientific">Bradyrhizobium manausense</name>
    <dbReference type="NCBI Taxonomy" id="989370"/>
    <lineage>
        <taxon>Bacteria</taxon>
        <taxon>Pseudomonadati</taxon>
        <taxon>Pseudomonadota</taxon>
        <taxon>Alphaproteobacteria</taxon>
        <taxon>Hyphomicrobiales</taxon>
        <taxon>Nitrobacteraceae</taxon>
        <taxon>Bradyrhizobium</taxon>
    </lineage>
</organism>
<dbReference type="Proteomes" id="UP000051936">
    <property type="component" value="Unassembled WGS sequence"/>
</dbReference>
<dbReference type="STRING" id="989370.AOQ71_02710"/>
<name>A0A0R3E4J5_9BRAD</name>
<gene>
    <name evidence="1" type="ORF">AOQ71_02710</name>
</gene>
<reference evidence="1 2" key="1">
    <citation type="submission" date="2015-09" db="EMBL/GenBank/DDBJ databases">
        <title>Draft Genome Sequence of Bradyrhizobium manausense Strain BR 3351T, a Novel Symbiotic Nitrogen-Fixing Alphaproteobacterium Isolated from Brazilian Amazon Rain Forest.</title>
        <authorList>
            <person name="De Araujo J.L."/>
            <person name="Zilli J.E."/>
        </authorList>
    </citation>
    <scope>NUCLEOTIDE SEQUENCE [LARGE SCALE GENOMIC DNA]</scope>
    <source>
        <strain evidence="1 2">BR3351</strain>
    </source>
</reference>
<evidence type="ECO:0000313" key="1">
    <source>
        <dbReference type="EMBL" id="KRQ17126.1"/>
    </source>
</evidence>
<keyword evidence="2" id="KW-1185">Reference proteome</keyword>
<protein>
    <submittedName>
        <fullName evidence="1">Uncharacterized protein</fullName>
    </submittedName>
</protein>
<proteinExistence type="predicted"/>
<comment type="caution">
    <text evidence="1">The sequence shown here is derived from an EMBL/GenBank/DDBJ whole genome shotgun (WGS) entry which is preliminary data.</text>
</comment>
<sequence>MHEGVAQVRYLDTSDVAAHLVGFVPSEDLTAGSTHKATQAIRLVKSTFRDEFKCLVKQVKSGIIIECPEATQNSILDLCGVVEQKLERLKKEPLAAKMVEEILAVSGAELRRWSKDGRIPTSGRAYFSQGRKQVGLFLYPPEAIRELSSRPDQIAQWRNQDRQPQH</sequence>
<dbReference type="EMBL" id="LJYG01000016">
    <property type="protein sequence ID" value="KRQ17126.1"/>
    <property type="molecule type" value="Genomic_DNA"/>
</dbReference>
<dbReference type="OrthoDB" id="7277765at2"/>